<dbReference type="KEGG" id="gsb:GSUB_03620"/>
<dbReference type="Gene3D" id="3.10.50.40">
    <property type="match status" value="1"/>
</dbReference>
<accession>A0A0B5FCC6</accession>
<dbReference type="NCBIfam" id="NF008602">
    <property type="entry name" value="PRK11570.1"/>
    <property type="match status" value="1"/>
</dbReference>
<keyword evidence="12" id="KW-1185">Reference proteome</keyword>
<dbReference type="SUPFAM" id="SSF54534">
    <property type="entry name" value="FKBP-like"/>
    <property type="match status" value="1"/>
</dbReference>
<reference evidence="11 12" key="1">
    <citation type="journal article" date="2015" name="Genome Announc.">
        <title>Genomes of Geoalkalibacter ferrihydriticus Z-0531T and Geoalkalibacter subterraneus Red1T, Two Haloalkaliphilic Metal-Reducing Deltaproteobacteria.</title>
        <authorList>
            <person name="Badalamenti J.P."/>
            <person name="Krajmalnik-Brown R."/>
            <person name="Torres C.I."/>
            <person name="Bond D.R."/>
        </authorList>
    </citation>
    <scope>NUCLEOTIDE SEQUENCE [LARGE SCALE GENOMIC DNA]</scope>
    <source>
        <strain evidence="11 12">Red1</strain>
    </source>
</reference>
<comment type="catalytic activity">
    <reaction evidence="1 6 7">
        <text>[protein]-peptidylproline (omega=180) = [protein]-peptidylproline (omega=0)</text>
        <dbReference type="Rhea" id="RHEA:16237"/>
        <dbReference type="Rhea" id="RHEA-COMP:10747"/>
        <dbReference type="Rhea" id="RHEA-COMP:10748"/>
        <dbReference type="ChEBI" id="CHEBI:83833"/>
        <dbReference type="ChEBI" id="CHEBI:83834"/>
        <dbReference type="EC" id="5.2.1.8"/>
    </reaction>
</comment>
<evidence type="ECO:0000256" key="2">
    <source>
        <dbReference type="ARBA" id="ARBA00006577"/>
    </source>
</evidence>
<proteinExistence type="inferred from homology"/>
<organism evidence="11 12">
    <name type="scientific">Geoalkalibacter subterraneus</name>
    <dbReference type="NCBI Taxonomy" id="483547"/>
    <lineage>
        <taxon>Bacteria</taxon>
        <taxon>Pseudomonadati</taxon>
        <taxon>Thermodesulfobacteriota</taxon>
        <taxon>Desulfuromonadia</taxon>
        <taxon>Desulfuromonadales</taxon>
        <taxon>Geoalkalibacteraceae</taxon>
        <taxon>Geoalkalibacter</taxon>
    </lineage>
</organism>
<evidence type="ECO:0000256" key="8">
    <source>
        <dbReference type="SAM" id="Coils"/>
    </source>
</evidence>
<dbReference type="Proteomes" id="UP000035036">
    <property type="component" value="Chromosome"/>
</dbReference>
<dbReference type="InterPro" id="IPR001179">
    <property type="entry name" value="PPIase_FKBP_dom"/>
</dbReference>
<keyword evidence="5 6" id="KW-0413">Isomerase</keyword>
<evidence type="ECO:0000256" key="5">
    <source>
        <dbReference type="ARBA" id="ARBA00023235"/>
    </source>
</evidence>
<dbReference type="RefSeq" id="WP_040199225.1">
    <property type="nucleotide sequence ID" value="NZ_CP010311.1"/>
</dbReference>
<evidence type="ECO:0000256" key="6">
    <source>
        <dbReference type="PROSITE-ProRule" id="PRU00277"/>
    </source>
</evidence>
<feature type="coiled-coil region" evidence="8">
    <location>
        <begin position="76"/>
        <end position="103"/>
    </location>
</feature>
<dbReference type="OrthoDB" id="9812109at2"/>
<dbReference type="Pfam" id="PF01346">
    <property type="entry name" value="FKBP_N"/>
    <property type="match status" value="1"/>
</dbReference>
<dbReference type="EMBL" id="CP010311">
    <property type="protein sequence ID" value="AJF05832.1"/>
    <property type="molecule type" value="Genomic_DNA"/>
</dbReference>
<feature type="chain" id="PRO_5002101763" description="Peptidyl-prolyl cis-trans isomerase" evidence="9">
    <location>
        <begin position="23"/>
        <end position="228"/>
    </location>
</feature>
<keyword evidence="4 6" id="KW-0697">Rotamase</keyword>
<dbReference type="InterPro" id="IPR046357">
    <property type="entry name" value="PPIase_dom_sf"/>
</dbReference>
<keyword evidence="3 9" id="KW-0732">Signal</keyword>
<dbReference type="GO" id="GO:0003755">
    <property type="term" value="F:peptidyl-prolyl cis-trans isomerase activity"/>
    <property type="evidence" value="ECO:0007669"/>
    <property type="project" value="UniProtKB-UniRule"/>
</dbReference>
<evidence type="ECO:0000256" key="4">
    <source>
        <dbReference type="ARBA" id="ARBA00023110"/>
    </source>
</evidence>
<evidence type="ECO:0000256" key="9">
    <source>
        <dbReference type="SAM" id="SignalP"/>
    </source>
</evidence>
<feature type="signal peptide" evidence="9">
    <location>
        <begin position="1"/>
        <end position="22"/>
    </location>
</feature>
<name>A0A0B5FCC6_9BACT</name>
<dbReference type="Pfam" id="PF00254">
    <property type="entry name" value="FKBP_C"/>
    <property type="match status" value="1"/>
</dbReference>
<dbReference type="InterPro" id="IPR036944">
    <property type="entry name" value="PPIase_FKBP_N_sf"/>
</dbReference>
<dbReference type="PROSITE" id="PS50059">
    <property type="entry name" value="FKBP_PPIASE"/>
    <property type="match status" value="1"/>
</dbReference>
<evidence type="ECO:0000256" key="3">
    <source>
        <dbReference type="ARBA" id="ARBA00022729"/>
    </source>
</evidence>
<evidence type="ECO:0000256" key="7">
    <source>
        <dbReference type="RuleBase" id="RU003915"/>
    </source>
</evidence>
<keyword evidence="8" id="KW-0175">Coiled coil</keyword>
<sequence length="228" mass="24432">MQKMIVSLAVLIFVGFSAVASAQDETLTQEQKGAYALGQQLGGDLKAGGVEVDIDMLAAGIKDAYAGTSLLDDAEIASAMETLQREMMEKQMAQREKAAEENLREGQAFLSENAQKDGVKTTESGLQYEVIEKGSGKIPTPESTVTVHYRGTLIDGTEFDSSLRRGEPATFPVNGVIAGWTEALQLMSEGAKYKLYIPADLAYGERGAGQAIGPNETLIFDVELLSVE</sequence>
<evidence type="ECO:0000313" key="12">
    <source>
        <dbReference type="Proteomes" id="UP000035036"/>
    </source>
</evidence>
<dbReference type="AlphaFoldDB" id="A0A0B5FCC6"/>
<gene>
    <name evidence="11" type="ORF">GSUB_03620</name>
</gene>
<dbReference type="PANTHER" id="PTHR43811">
    <property type="entry name" value="FKBP-TYPE PEPTIDYL-PROLYL CIS-TRANS ISOMERASE FKPA"/>
    <property type="match status" value="1"/>
</dbReference>
<dbReference type="FunFam" id="3.10.50.40:FF:000045">
    <property type="entry name" value="Peptidyl-prolyl cis-trans isomerase"/>
    <property type="match status" value="1"/>
</dbReference>
<dbReference type="EC" id="5.2.1.8" evidence="7"/>
<dbReference type="GO" id="GO:0006457">
    <property type="term" value="P:protein folding"/>
    <property type="evidence" value="ECO:0007669"/>
    <property type="project" value="InterPro"/>
</dbReference>
<evidence type="ECO:0000256" key="1">
    <source>
        <dbReference type="ARBA" id="ARBA00000971"/>
    </source>
</evidence>
<dbReference type="PANTHER" id="PTHR43811:SF19">
    <property type="entry name" value="39 KDA FK506-BINDING NUCLEAR PROTEIN"/>
    <property type="match status" value="1"/>
</dbReference>
<dbReference type="Gene3D" id="1.10.287.460">
    <property type="entry name" value="Peptidyl-prolyl cis-trans isomerase, FKBP-type, N-terminal domain"/>
    <property type="match status" value="1"/>
</dbReference>
<dbReference type="InterPro" id="IPR000774">
    <property type="entry name" value="PPIase_FKBP_N"/>
</dbReference>
<protein>
    <recommendedName>
        <fullName evidence="7">Peptidyl-prolyl cis-trans isomerase</fullName>
        <ecNumber evidence="7">5.2.1.8</ecNumber>
    </recommendedName>
</protein>
<feature type="domain" description="PPIase FKBP-type" evidence="10">
    <location>
        <begin position="142"/>
        <end position="228"/>
    </location>
</feature>
<evidence type="ECO:0000259" key="10">
    <source>
        <dbReference type="PROSITE" id="PS50059"/>
    </source>
</evidence>
<comment type="similarity">
    <text evidence="2 7">Belongs to the FKBP-type PPIase family.</text>
</comment>
<dbReference type="STRING" id="483547.GSUB_03620"/>
<dbReference type="HOGENOM" id="CLU_013615_0_1_7"/>
<evidence type="ECO:0000313" key="11">
    <source>
        <dbReference type="EMBL" id="AJF05832.1"/>
    </source>
</evidence>